<accession>A0A0T6B7Q8</accession>
<dbReference type="OrthoDB" id="6611808at2759"/>
<evidence type="ECO:0000313" key="1">
    <source>
        <dbReference type="EMBL" id="KRT82871.1"/>
    </source>
</evidence>
<dbReference type="AlphaFoldDB" id="A0A0T6B7Q8"/>
<comment type="caution">
    <text evidence="1">The sequence shown here is derived from an EMBL/GenBank/DDBJ whole genome shotgun (WGS) entry which is preliminary data.</text>
</comment>
<organism evidence="1 2">
    <name type="scientific">Oryctes borbonicus</name>
    <dbReference type="NCBI Taxonomy" id="1629725"/>
    <lineage>
        <taxon>Eukaryota</taxon>
        <taxon>Metazoa</taxon>
        <taxon>Ecdysozoa</taxon>
        <taxon>Arthropoda</taxon>
        <taxon>Hexapoda</taxon>
        <taxon>Insecta</taxon>
        <taxon>Pterygota</taxon>
        <taxon>Neoptera</taxon>
        <taxon>Endopterygota</taxon>
        <taxon>Coleoptera</taxon>
        <taxon>Polyphaga</taxon>
        <taxon>Scarabaeiformia</taxon>
        <taxon>Scarabaeidae</taxon>
        <taxon>Dynastinae</taxon>
        <taxon>Oryctes</taxon>
    </lineage>
</organism>
<dbReference type="EMBL" id="LJIG01009542">
    <property type="protein sequence ID" value="KRT82871.1"/>
    <property type="molecule type" value="Genomic_DNA"/>
</dbReference>
<protein>
    <submittedName>
        <fullName evidence="1">Uncharacterized protein</fullName>
    </submittedName>
</protein>
<gene>
    <name evidence="1" type="ORF">AMK59_3584</name>
</gene>
<proteinExistence type="predicted"/>
<evidence type="ECO:0000313" key="2">
    <source>
        <dbReference type="Proteomes" id="UP000051574"/>
    </source>
</evidence>
<keyword evidence="2" id="KW-1185">Reference proteome</keyword>
<name>A0A0T6B7Q8_9SCAR</name>
<dbReference type="Proteomes" id="UP000051574">
    <property type="component" value="Unassembled WGS sequence"/>
</dbReference>
<reference evidence="1 2" key="1">
    <citation type="submission" date="2015-09" db="EMBL/GenBank/DDBJ databases">
        <title>Draft genome of the scarab beetle Oryctes borbonicus.</title>
        <authorList>
            <person name="Meyer J.M."/>
            <person name="Markov G.V."/>
            <person name="Baskaran P."/>
            <person name="Herrmann M."/>
            <person name="Sommer R.J."/>
            <person name="Roedelsperger C."/>
        </authorList>
    </citation>
    <scope>NUCLEOTIDE SEQUENCE [LARGE SCALE GENOMIC DNA]</scope>
    <source>
        <strain evidence="1">OB123</strain>
        <tissue evidence="1">Whole animal</tissue>
    </source>
</reference>
<sequence length="244" mass="27072">MPGKCNKDGLLTQLKELVKQIDDGDKKECCEPCCQPVSPACELPFAQVCFTCPPCIPLPTSPCPVKPLQLPCPQSSTDPQQTIQEERDAYNSRYDNFYNNYNIDYHEQAIVHRDQQGGNSMYAPARQQGVTVDGKRPHCEDYLQQKKNNGDGNKGCPTGFKPCSMRLFPPQCCNPIAPWGATIMPCPPKPPKPDVSTVLPPPELCTRPGCKHWKPEGGPCLYDDPCKAHCFNHPIGMKPSGRYP</sequence>